<sequence>MTTPGKKEKRKAQAAEAEKAGAGAAASEQEETVEDARPSQEPAPAANPPTAKPNRPLEAQLAALTGEFQDLKTQLAQQPTQQALDSVVQRLDKAINDVLRNQDKIHAAQGTLRDHARELEGLQSTVRDLRSLIIKPDVLQTMLKQQDGFLKETLKLVLSQELASSMGALQSFILDNIIPKVHTAAAGPGPSAPSAPPADTSSEEESEQEDKKSFGKNAQGEPYPSKEAALQAREDKKKKEGLKKRRKPNSNGEQLVSAAQLQAAIQAALAVDRQDRKQSKKQKKEGE</sequence>
<organism evidence="2">
    <name type="scientific">Dunaliella tertiolecta</name>
    <name type="common">Green alga</name>
    <dbReference type="NCBI Taxonomy" id="3047"/>
    <lineage>
        <taxon>Eukaryota</taxon>
        <taxon>Viridiplantae</taxon>
        <taxon>Chlorophyta</taxon>
        <taxon>core chlorophytes</taxon>
        <taxon>Chlorophyceae</taxon>
        <taxon>CS clade</taxon>
        <taxon>Chlamydomonadales</taxon>
        <taxon>Dunaliellaceae</taxon>
        <taxon>Dunaliella</taxon>
    </lineage>
</organism>
<accession>A0A7S3VVC8</accession>
<protein>
    <submittedName>
        <fullName evidence="2">Uncharacterized protein</fullName>
    </submittedName>
</protein>
<feature type="region of interest" description="Disordered" evidence="1">
    <location>
        <begin position="184"/>
        <end position="256"/>
    </location>
</feature>
<gene>
    <name evidence="2" type="ORF">DTER00134_LOCUS21806</name>
</gene>
<proteinExistence type="predicted"/>
<reference evidence="2" key="1">
    <citation type="submission" date="2021-01" db="EMBL/GenBank/DDBJ databases">
        <authorList>
            <person name="Corre E."/>
            <person name="Pelletier E."/>
            <person name="Niang G."/>
            <person name="Scheremetjew M."/>
            <person name="Finn R."/>
            <person name="Kale V."/>
            <person name="Holt S."/>
            <person name="Cochrane G."/>
            <person name="Meng A."/>
            <person name="Brown T."/>
            <person name="Cohen L."/>
        </authorList>
    </citation>
    <scope>NUCLEOTIDE SEQUENCE</scope>
    <source>
        <strain evidence="2">CCMP1320</strain>
    </source>
</reference>
<dbReference type="EMBL" id="HBIP01035833">
    <property type="protein sequence ID" value="CAE0506730.1"/>
    <property type="molecule type" value="Transcribed_RNA"/>
</dbReference>
<feature type="region of interest" description="Disordered" evidence="1">
    <location>
        <begin position="1"/>
        <end position="55"/>
    </location>
</feature>
<name>A0A7S3VVC8_DUNTE</name>
<dbReference type="AlphaFoldDB" id="A0A7S3VVC8"/>
<evidence type="ECO:0000313" key="2">
    <source>
        <dbReference type="EMBL" id="CAE0506730.1"/>
    </source>
</evidence>
<evidence type="ECO:0000256" key="1">
    <source>
        <dbReference type="SAM" id="MobiDB-lite"/>
    </source>
</evidence>
<feature type="compositionally biased region" description="Basic residues" evidence="1">
    <location>
        <begin position="239"/>
        <end position="248"/>
    </location>
</feature>